<gene>
    <name evidence="1" type="ORF">DSO57_1010025</name>
</gene>
<organism evidence="1 2">
    <name type="scientific">Entomophthora muscae</name>
    <dbReference type="NCBI Taxonomy" id="34485"/>
    <lineage>
        <taxon>Eukaryota</taxon>
        <taxon>Fungi</taxon>
        <taxon>Fungi incertae sedis</taxon>
        <taxon>Zoopagomycota</taxon>
        <taxon>Entomophthoromycotina</taxon>
        <taxon>Entomophthoromycetes</taxon>
        <taxon>Entomophthorales</taxon>
        <taxon>Entomophthoraceae</taxon>
        <taxon>Entomophthora</taxon>
    </lineage>
</organism>
<proteinExistence type="predicted"/>
<comment type="caution">
    <text evidence="1">The sequence shown here is derived from an EMBL/GenBank/DDBJ whole genome shotgun (WGS) entry which is preliminary data.</text>
</comment>
<protein>
    <submittedName>
        <fullName evidence="1">Uncharacterized protein</fullName>
    </submittedName>
</protein>
<evidence type="ECO:0000313" key="1">
    <source>
        <dbReference type="EMBL" id="KAJ9058685.1"/>
    </source>
</evidence>
<accession>A0ACC2S8M7</accession>
<dbReference type="EMBL" id="QTSX02005712">
    <property type="protein sequence ID" value="KAJ9058685.1"/>
    <property type="molecule type" value="Genomic_DNA"/>
</dbReference>
<reference evidence="1" key="1">
    <citation type="submission" date="2022-04" db="EMBL/GenBank/DDBJ databases">
        <title>Genome of the entomopathogenic fungus Entomophthora muscae.</title>
        <authorList>
            <person name="Elya C."/>
            <person name="Lovett B.R."/>
            <person name="Lee E."/>
            <person name="Macias A.M."/>
            <person name="Hajek A.E."/>
            <person name="De Bivort B.L."/>
            <person name="Kasson M.T."/>
            <person name="De Fine Licht H.H."/>
            <person name="Stajich J.E."/>
        </authorList>
    </citation>
    <scope>NUCLEOTIDE SEQUENCE</scope>
    <source>
        <strain evidence="1">Berkeley</strain>
    </source>
</reference>
<name>A0ACC2S8M7_9FUNG</name>
<evidence type="ECO:0000313" key="2">
    <source>
        <dbReference type="Proteomes" id="UP001165960"/>
    </source>
</evidence>
<sequence length="416" mass="47503">MESEHKAMSDQDELAFWRAKVVKLETRLQATLDEKVSYERKLRDSVEQRADLEANHTALQMEFEKFKATVRETMTPNMRLQRDMERLAEKLIDEAELRSELEYSKQLVEAELEDLTRNLFEEANRMVAEERIKTAQLRQELETLKLTHKQTLFLLSSYKEQSIELKLQVKELGDQEPPIRVRRSGSLSTLNTPSSLSTTSSPFRDSGLSRSSTETASPTSLCFSPEDFRFVEFKDFLDAPANLGSHLNSRFMKRSMAEEVEPTIKFEASGFFFGKRLLTAVQNGTVNIYLTCKPRSISWRSTLGLNSKQAENPQCSLCTSPHPTYQFTLQEGDTPKPACPHCRLRLVSAVQFFTYHRHSRTGLIKGSPQKLYLGSLNTKLMMFLARSGAHTNELDSDQTPQHEIISPYSIDTSIPA</sequence>
<keyword evidence="2" id="KW-1185">Reference proteome</keyword>
<dbReference type="Proteomes" id="UP001165960">
    <property type="component" value="Unassembled WGS sequence"/>
</dbReference>